<keyword evidence="2" id="KW-1133">Transmembrane helix</keyword>
<comment type="caution">
    <text evidence="3">The sequence shown here is derived from an EMBL/GenBank/DDBJ whole genome shotgun (WGS) entry which is preliminary data.</text>
</comment>
<feature type="compositionally biased region" description="Low complexity" evidence="1">
    <location>
        <begin position="378"/>
        <end position="411"/>
    </location>
</feature>
<feature type="region of interest" description="Disordered" evidence="1">
    <location>
        <begin position="357"/>
        <end position="424"/>
    </location>
</feature>
<dbReference type="EMBL" id="JAGTXO010000060">
    <property type="protein sequence ID" value="KAG8457905.1"/>
    <property type="molecule type" value="Genomic_DNA"/>
</dbReference>
<sequence length="424" mass="42817">MLREGPGMSTASAAASAAAARASTIANVATLPLPATAQQARNDPRAAPIAMMASFAGMMLGYIMHGVMFSIKESEFDNLPATAHHLATTTFWLASGSRMGVIVPMLVPLGCAYWLGIPSKKAEPKMALHATVTLRTRYRYALRVQGAGNLLGCVVLKLFADEWHLLNSAVPIQRSNGAWMVCCVCSSLLFTFGAFCVQLSRQKRALRWLLLVPLLQSVWSLTHDLEWMLGYYAGPAQDMAGFGLVHALLVWPLLAIQLHHFFAAEATAPAEGDEASAADADSPVFVRKRVPAADRAGARGAQPAAGGAAAGGGGSSKGADTGASAAALSRQASAGVTALMSRAAASASSAAAAAAAHAHKPTGAQPTAVAGEAGGAPNGKAPPVAGGPPASAAAPLNGAAARSTAGGNTTPTGGGKPGGGVPMV</sequence>
<dbReference type="OrthoDB" id="10519276at2759"/>
<gene>
    <name evidence="3" type="ORF">KFE25_011971</name>
</gene>
<organism evidence="3 4">
    <name type="scientific">Diacronema lutheri</name>
    <name type="common">Unicellular marine alga</name>
    <name type="synonym">Monochrysis lutheri</name>
    <dbReference type="NCBI Taxonomy" id="2081491"/>
    <lineage>
        <taxon>Eukaryota</taxon>
        <taxon>Haptista</taxon>
        <taxon>Haptophyta</taxon>
        <taxon>Pavlovophyceae</taxon>
        <taxon>Pavlovales</taxon>
        <taxon>Pavlovaceae</taxon>
        <taxon>Diacronema</taxon>
    </lineage>
</organism>
<evidence type="ECO:0000313" key="3">
    <source>
        <dbReference type="EMBL" id="KAG8457905.1"/>
    </source>
</evidence>
<evidence type="ECO:0000256" key="2">
    <source>
        <dbReference type="SAM" id="Phobius"/>
    </source>
</evidence>
<dbReference type="Proteomes" id="UP000751190">
    <property type="component" value="Unassembled WGS sequence"/>
</dbReference>
<protein>
    <submittedName>
        <fullName evidence="3">Uncharacterized protein</fullName>
    </submittedName>
</protein>
<evidence type="ECO:0000313" key="4">
    <source>
        <dbReference type="Proteomes" id="UP000751190"/>
    </source>
</evidence>
<feature type="transmembrane region" description="Helical" evidence="2">
    <location>
        <begin position="140"/>
        <end position="158"/>
    </location>
</feature>
<feature type="transmembrane region" description="Helical" evidence="2">
    <location>
        <begin position="101"/>
        <end position="119"/>
    </location>
</feature>
<feature type="region of interest" description="Disordered" evidence="1">
    <location>
        <begin position="295"/>
        <end position="321"/>
    </location>
</feature>
<keyword evidence="2" id="KW-0472">Membrane</keyword>
<feature type="transmembrane region" description="Helical" evidence="2">
    <location>
        <begin position="46"/>
        <end position="64"/>
    </location>
</feature>
<feature type="transmembrane region" description="Helical" evidence="2">
    <location>
        <begin position="178"/>
        <end position="197"/>
    </location>
</feature>
<keyword evidence="2" id="KW-0812">Transmembrane</keyword>
<evidence type="ECO:0000256" key="1">
    <source>
        <dbReference type="SAM" id="MobiDB-lite"/>
    </source>
</evidence>
<reference evidence="3" key="1">
    <citation type="submission" date="2021-05" db="EMBL/GenBank/DDBJ databases">
        <title>The genome of the haptophyte Pavlova lutheri (Diacronema luteri, Pavlovales) - a model for lipid biosynthesis in eukaryotic algae.</title>
        <authorList>
            <person name="Hulatt C.J."/>
            <person name="Posewitz M.C."/>
        </authorList>
    </citation>
    <scope>NUCLEOTIDE SEQUENCE</scope>
    <source>
        <strain evidence="3">NIVA-4/92</strain>
    </source>
</reference>
<keyword evidence="4" id="KW-1185">Reference proteome</keyword>
<proteinExistence type="predicted"/>
<feature type="compositionally biased region" description="Gly residues" evidence="1">
    <location>
        <begin position="412"/>
        <end position="424"/>
    </location>
</feature>
<accession>A0A8J5X7M9</accession>
<feature type="compositionally biased region" description="Low complexity" evidence="1">
    <location>
        <begin position="295"/>
        <end position="307"/>
    </location>
</feature>
<name>A0A8J5X7M9_DIALT</name>
<dbReference type="AlphaFoldDB" id="A0A8J5X7M9"/>